<evidence type="ECO:0000313" key="2">
    <source>
        <dbReference type="EMBL" id="ORY85719.1"/>
    </source>
</evidence>
<dbReference type="OrthoDB" id="676979at2759"/>
<keyword evidence="3" id="KW-1185">Reference proteome</keyword>
<accession>A0A1Y2FP60</accession>
<evidence type="ECO:0000313" key="3">
    <source>
        <dbReference type="Proteomes" id="UP000193685"/>
    </source>
</evidence>
<proteinExistence type="predicted"/>
<protein>
    <submittedName>
        <fullName evidence="2">Uncharacterized protein</fullName>
    </submittedName>
</protein>
<dbReference type="EMBL" id="MCFI01000004">
    <property type="protein sequence ID" value="ORY85719.1"/>
    <property type="molecule type" value="Genomic_DNA"/>
</dbReference>
<dbReference type="GeneID" id="63787011"/>
<organism evidence="2 3">
    <name type="scientific">Protomyces lactucae-debilis</name>
    <dbReference type="NCBI Taxonomy" id="2754530"/>
    <lineage>
        <taxon>Eukaryota</taxon>
        <taxon>Fungi</taxon>
        <taxon>Dikarya</taxon>
        <taxon>Ascomycota</taxon>
        <taxon>Taphrinomycotina</taxon>
        <taxon>Taphrinomycetes</taxon>
        <taxon>Taphrinales</taxon>
        <taxon>Protomycetaceae</taxon>
        <taxon>Protomyces</taxon>
    </lineage>
</organism>
<dbReference type="RefSeq" id="XP_040727201.1">
    <property type="nucleotide sequence ID" value="XM_040870412.1"/>
</dbReference>
<feature type="region of interest" description="Disordered" evidence="1">
    <location>
        <begin position="1"/>
        <end position="23"/>
    </location>
</feature>
<comment type="caution">
    <text evidence="2">The sequence shown here is derived from an EMBL/GenBank/DDBJ whole genome shotgun (WGS) entry which is preliminary data.</text>
</comment>
<evidence type="ECO:0000256" key="1">
    <source>
        <dbReference type="SAM" id="MobiDB-lite"/>
    </source>
</evidence>
<dbReference type="AlphaFoldDB" id="A0A1Y2FP60"/>
<reference evidence="2 3" key="1">
    <citation type="submission" date="2016-07" db="EMBL/GenBank/DDBJ databases">
        <title>Pervasive Adenine N6-methylation of Active Genes in Fungi.</title>
        <authorList>
            <consortium name="DOE Joint Genome Institute"/>
            <person name="Mondo S.J."/>
            <person name="Dannebaum R.O."/>
            <person name="Kuo R.C."/>
            <person name="Labutti K."/>
            <person name="Haridas S."/>
            <person name="Kuo A."/>
            <person name="Salamov A."/>
            <person name="Ahrendt S.R."/>
            <person name="Lipzen A."/>
            <person name="Sullivan W."/>
            <person name="Andreopoulos W.B."/>
            <person name="Clum A."/>
            <person name="Lindquist E."/>
            <person name="Daum C."/>
            <person name="Ramamoorthy G.K."/>
            <person name="Gryganskyi A."/>
            <person name="Culley D."/>
            <person name="Magnuson J.K."/>
            <person name="James T.Y."/>
            <person name="O'Malley M.A."/>
            <person name="Stajich J.E."/>
            <person name="Spatafora J.W."/>
            <person name="Visel A."/>
            <person name="Grigoriev I.V."/>
        </authorList>
    </citation>
    <scope>NUCLEOTIDE SEQUENCE [LARGE SCALE GENOMIC DNA]</scope>
    <source>
        <strain evidence="2 3">12-1054</strain>
    </source>
</reference>
<dbReference type="Proteomes" id="UP000193685">
    <property type="component" value="Unassembled WGS sequence"/>
</dbReference>
<feature type="compositionally biased region" description="Basic residues" evidence="1">
    <location>
        <begin position="1"/>
        <end position="10"/>
    </location>
</feature>
<gene>
    <name evidence="2" type="ORF">BCR37DRAFT_386100</name>
</gene>
<name>A0A1Y2FP60_PROLT</name>
<sequence>MYGRTKKRAATVKQALPTQAPRQRKNEAIARLEAALAKDELQIQGVAWTRDDNLRWSAAGSFLEERQLQLVASQALQRQQKRWRQKESSFRSLKELCAIQLAVHIAALTPEVLGCLAVHQARLVWQAMQALLPSNLKVWILFASAFPHELHLLEDVEAGEGILHPLVARRTHVGVRELPQCLDFLANPTASSVSATPSWQVLLDVSGMPIPVDMALQFGTIKNLLVLMAGNTTIDVSTVRHWCRAQSVGRFADLQLLQLESIAMPWAVMMDLVAFPALQLVSCRCTASWPPWIRACLSTAEGWQNKVYTLKQTPCLDIFVHLGSRADKRPTLPRTEGEVYFVDMSKVRRILAGLQKDQPAISTAPVVSTVRKKRTQQLSGRNILQGVL</sequence>